<feature type="domain" description="Alpha-D-phosphohexomutase alpha/beta/alpha" evidence="19">
    <location>
        <begin position="123"/>
        <end position="171"/>
    </location>
</feature>
<feature type="binding site" evidence="17">
    <location>
        <position position="279"/>
    </location>
    <ligand>
        <name>Mg(2+)</name>
        <dbReference type="ChEBI" id="CHEBI:18420"/>
    </ligand>
</feature>
<proteinExistence type="inferred from homology"/>
<name>A0A6M2DJM3_XENCH</name>
<evidence type="ECO:0000259" key="21">
    <source>
        <dbReference type="Pfam" id="PF21405"/>
    </source>
</evidence>
<feature type="binding site" evidence="16">
    <location>
        <begin position="373"/>
        <end position="375"/>
    </location>
    <ligand>
        <name>substrate</name>
    </ligand>
</feature>
<reference evidence="22" key="1">
    <citation type="submission" date="2020-03" db="EMBL/GenBank/DDBJ databases">
        <title>Transcriptomic Profiling of the Digestive Tract of the Rat Flea, Xenopsylla cheopis, Following Blood Feeding and Infection with Yersinia pestis.</title>
        <authorList>
            <person name="Bland D.M."/>
            <person name="Martens C.A."/>
            <person name="Virtaneva K."/>
            <person name="Kanakabandi K."/>
            <person name="Long D."/>
            <person name="Rosenke R."/>
            <person name="Saturday G.A."/>
            <person name="Hoyt F.H."/>
            <person name="Bruno D.P."/>
            <person name="Ribeiro J.M.C."/>
            <person name="Hinnebusch J."/>
        </authorList>
    </citation>
    <scope>NUCLEOTIDE SEQUENCE</scope>
</reference>
<dbReference type="Pfam" id="PF21405">
    <property type="entry name" value="AMG1_II"/>
    <property type="match status" value="1"/>
</dbReference>
<feature type="binding site" evidence="17">
    <location>
        <position position="283"/>
    </location>
    <ligand>
        <name>Mg(2+)</name>
        <dbReference type="ChEBI" id="CHEBI:18420"/>
    </ligand>
</feature>
<dbReference type="CDD" id="cd03086">
    <property type="entry name" value="PGM3"/>
    <property type="match status" value="1"/>
</dbReference>
<keyword evidence="9" id="KW-0119">Carbohydrate metabolism</keyword>
<sequence length="549" mass="60549">MSVNLKTIYAFAREMHSKNINKPIQYGTAGFRTKATDLDYVMFRMGVLAALRSRVKNTAVIGLMITASHNPEEDNGIKLVDPHGEMLEQSWEVLATQLANVSDSELEATVEKIVKDLNIDLNLKANVFIGMDTRYSSPSLCKAAVDGVLSIRGSPREFGIVSTPMLHYFVLCANTDQAYGKPTEEGYYTKLITAFKTLRGDVTSNGKYSPKFIFDGANGVGGKKMVQFQKRLGDSIDVDIYNNGKGKLNFKCGADFVKVQQCSPHGIPIEKNVRCVSVDGDADRVVYHFVDDNDVFHLLDGDRIATLLAGFLMEKVKATGLDIGFGLVQTAYANGASTRYITDELRVSVACVPTGVKHLHHRAQDFDIGVYFEANGHGTVLFSNDAKLKLKYASLDSSLEESQINAAKELMNLIDLTNETVGDAISDMLLVETVLHSRGWDLNDWLNTYTDLPNRQLKVTVQDRTLITTKDAERICVTPEGLQDEIKNLVSKYQDGRAFVRPSGTEDIVRVYAEAATRDEADSLATEVAKAVFRLAGGVGEEPKQNFTH</sequence>
<accession>A0A6M2DJM3</accession>
<dbReference type="GO" id="GO:0006048">
    <property type="term" value="P:UDP-N-acetylglucosamine biosynthetic process"/>
    <property type="evidence" value="ECO:0007669"/>
    <property type="project" value="UniProtKB-UniRule"/>
</dbReference>
<comment type="function">
    <text evidence="14">Catalyzes the conversion of GlcNAc-6-P into GlcNAc-1-P during the synthesis of uridine diphosphate/UDP-GlcNAc, a sugar nucleotide critical to multiple glycosylation pathways including protein N- and O-glycosylation.</text>
</comment>
<dbReference type="EMBL" id="GIIL01002793">
    <property type="protein sequence ID" value="NOV46519.1"/>
    <property type="molecule type" value="Transcribed_RNA"/>
</dbReference>
<dbReference type="InterPro" id="IPR016055">
    <property type="entry name" value="A-D-PHexomutase_a/b/a-I/II/III"/>
</dbReference>
<dbReference type="InterPro" id="IPR049022">
    <property type="entry name" value="AMG1_III"/>
</dbReference>
<evidence type="ECO:0000256" key="4">
    <source>
        <dbReference type="ARBA" id="ARBA00012731"/>
    </source>
</evidence>
<feature type="binding site" description="via phosphate group" evidence="17">
    <location>
        <position position="68"/>
    </location>
    <ligand>
        <name>Mg(2+)</name>
        <dbReference type="ChEBI" id="CHEBI:18420"/>
    </ligand>
</feature>
<feature type="binding site" evidence="17">
    <location>
        <position position="281"/>
    </location>
    <ligand>
        <name>Mg(2+)</name>
        <dbReference type="ChEBI" id="CHEBI:18420"/>
    </ligand>
</feature>
<evidence type="ECO:0000256" key="2">
    <source>
        <dbReference type="ARBA" id="ARBA00004865"/>
    </source>
</evidence>
<dbReference type="Pfam" id="PF02878">
    <property type="entry name" value="PGM_PMM_I"/>
    <property type="match status" value="2"/>
</dbReference>
<evidence type="ECO:0000259" key="19">
    <source>
        <dbReference type="Pfam" id="PF02878"/>
    </source>
</evidence>
<feature type="active site" description="Phosphoserine intermediate" evidence="15">
    <location>
        <position position="68"/>
    </location>
</feature>
<dbReference type="GO" id="GO:0000287">
    <property type="term" value="F:magnesium ion binding"/>
    <property type="evidence" value="ECO:0007669"/>
    <property type="project" value="InterPro"/>
</dbReference>
<comment type="pathway">
    <text evidence="2 14">Nucleotide-sugar biosynthesis; UDP-N-acetyl-alpha-D-glucosamine biosynthesis; N-acetyl-alpha-D-glucosamine 1-phosphate from alpha-D-glucosamine 6-phosphate (route I): step 2/2.</text>
</comment>
<evidence type="ECO:0000256" key="7">
    <source>
        <dbReference type="ARBA" id="ARBA00022842"/>
    </source>
</evidence>
<organism evidence="22">
    <name type="scientific">Xenopsylla cheopis</name>
    <name type="common">Oriental rat flea</name>
    <name type="synonym">Pulex cheopis</name>
    <dbReference type="NCBI Taxonomy" id="163159"/>
    <lineage>
        <taxon>Eukaryota</taxon>
        <taxon>Metazoa</taxon>
        <taxon>Ecdysozoa</taxon>
        <taxon>Arthropoda</taxon>
        <taxon>Hexapoda</taxon>
        <taxon>Insecta</taxon>
        <taxon>Pterygota</taxon>
        <taxon>Neoptera</taxon>
        <taxon>Endopterygota</taxon>
        <taxon>Siphonaptera</taxon>
        <taxon>Pulicidae</taxon>
        <taxon>Xenopsyllinae</taxon>
        <taxon>Xenopsylla</taxon>
    </lineage>
</organism>
<dbReference type="EC" id="5.4.2.3" evidence="4 14"/>
<dbReference type="GO" id="GO:0004610">
    <property type="term" value="F:phosphoacetylglucosamine mutase activity"/>
    <property type="evidence" value="ECO:0007669"/>
    <property type="project" value="UniProtKB-UniRule"/>
</dbReference>
<evidence type="ECO:0000256" key="12">
    <source>
        <dbReference type="ARBA" id="ARBA00032065"/>
    </source>
</evidence>
<evidence type="ECO:0000256" key="15">
    <source>
        <dbReference type="PIRSR" id="PIRSR016408-1"/>
    </source>
</evidence>
<evidence type="ECO:0000256" key="16">
    <source>
        <dbReference type="PIRSR" id="PIRSR016408-2"/>
    </source>
</evidence>
<comment type="catalytic activity">
    <reaction evidence="1 14">
        <text>N-acetyl-alpha-D-glucosamine 1-phosphate = N-acetyl-D-glucosamine 6-phosphate</text>
        <dbReference type="Rhea" id="RHEA:23804"/>
        <dbReference type="ChEBI" id="CHEBI:57513"/>
        <dbReference type="ChEBI" id="CHEBI:57776"/>
        <dbReference type="EC" id="5.4.2.3"/>
    </reaction>
</comment>
<keyword evidence="10" id="KW-0961">Cell wall biogenesis/degradation</keyword>
<evidence type="ECO:0000256" key="11">
    <source>
        <dbReference type="ARBA" id="ARBA00031926"/>
    </source>
</evidence>
<comment type="similarity">
    <text evidence="3 14">Belongs to the phosphohexose mutase family.</text>
</comment>
<comment type="function">
    <text evidence="13">Catalyzes the conversion of GlcNAc-6-P into GlcNAc-1-P during the synthesis of uridine diphosphate/UDP-GlcNAc, which is a biosynthetic precursor of chitin and also supplies the amino sugars for N-linked oligosaccharides of glycoproteins.</text>
</comment>
<keyword evidence="6 14" id="KW-0479">Metal-binding</keyword>
<evidence type="ECO:0000256" key="14">
    <source>
        <dbReference type="PIRNR" id="PIRNR016408"/>
    </source>
</evidence>
<feature type="domain" description="Phosphoacetylglucosamine mutase AMG1" evidence="20">
    <location>
        <begin position="300"/>
        <end position="440"/>
    </location>
</feature>
<evidence type="ECO:0000256" key="8">
    <source>
        <dbReference type="ARBA" id="ARBA00023235"/>
    </source>
</evidence>
<dbReference type="GO" id="GO:0071555">
    <property type="term" value="P:cell wall organization"/>
    <property type="evidence" value="ECO:0007669"/>
    <property type="project" value="UniProtKB-KW"/>
</dbReference>
<feature type="domain" description="Alpha-D-phosphohexomutase alpha/beta/alpha" evidence="19">
    <location>
        <begin position="51"/>
        <end position="90"/>
    </location>
</feature>
<dbReference type="GO" id="GO:0005975">
    <property type="term" value="P:carbohydrate metabolic process"/>
    <property type="evidence" value="ECO:0007669"/>
    <property type="project" value="InterPro"/>
</dbReference>
<evidence type="ECO:0000256" key="10">
    <source>
        <dbReference type="ARBA" id="ARBA00023316"/>
    </source>
</evidence>
<evidence type="ECO:0000256" key="6">
    <source>
        <dbReference type="ARBA" id="ARBA00022723"/>
    </source>
</evidence>
<feature type="binding site" evidence="16">
    <location>
        <position position="510"/>
    </location>
    <ligand>
        <name>substrate</name>
    </ligand>
</feature>
<dbReference type="FunFam" id="3.30.310.50:FF:000003">
    <property type="entry name" value="Phosphoacetylglucosamine mutase"/>
    <property type="match status" value="1"/>
</dbReference>
<dbReference type="Gene3D" id="3.30.310.50">
    <property type="entry name" value="Alpha-D-phosphohexomutase, C-terminal domain"/>
    <property type="match status" value="1"/>
</dbReference>
<feature type="domain" description="Phosphoacetylglucosamine mutase AMG1" evidence="21">
    <location>
        <begin position="183"/>
        <end position="286"/>
    </location>
</feature>
<dbReference type="PANTHER" id="PTHR45955:SF1">
    <property type="entry name" value="PHOSPHOACETYLGLUCOSAMINE MUTASE"/>
    <property type="match status" value="1"/>
</dbReference>
<dbReference type="FunFam" id="3.40.120.10:FF:000023">
    <property type="entry name" value="Phosphoacetylglucosamine mutase"/>
    <property type="match status" value="1"/>
</dbReference>
<dbReference type="FunFam" id="3.40.120.10:FF:000013">
    <property type="entry name" value="Phosphoacetylglucosamine mutase"/>
    <property type="match status" value="1"/>
</dbReference>
<feature type="domain" description="Alpha-D-phosphohexomutase C-terminal" evidence="18">
    <location>
        <begin position="485"/>
        <end position="530"/>
    </location>
</feature>
<dbReference type="InterPro" id="IPR036900">
    <property type="entry name" value="A-D-PHexomutase_C_sf"/>
</dbReference>
<dbReference type="SUPFAM" id="SSF55957">
    <property type="entry name" value="Phosphoglucomutase, C-terminal domain"/>
    <property type="match status" value="1"/>
</dbReference>
<keyword evidence="8 14" id="KW-0413">Isomerase</keyword>
<dbReference type="InterPro" id="IPR005844">
    <property type="entry name" value="A-D-PHexomutase_a/b/a-I"/>
</dbReference>
<dbReference type="UniPathway" id="UPA00113">
    <property type="reaction ID" value="UER00530"/>
</dbReference>
<evidence type="ECO:0000259" key="20">
    <source>
        <dbReference type="Pfam" id="PF21404"/>
    </source>
</evidence>
<evidence type="ECO:0000256" key="3">
    <source>
        <dbReference type="ARBA" id="ARBA00010231"/>
    </source>
</evidence>
<dbReference type="Pfam" id="PF00408">
    <property type="entry name" value="PGM_PMM_IV"/>
    <property type="match status" value="1"/>
</dbReference>
<evidence type="ECO:0000256" key="9">
    <source>
        <dbReference type="ARBA" id="ARBA00023277"/>
    </source>
</evidence>
<dbReference type="PIRSF" id="PIRSF016408">
    <property type="entry name" value="PAGM"/>
    <property type="match status" value="1"/>
</dbReference>
<evidence type="ECO:0000259" key="18">
    <source>
        <dbReference type="Pfam" id="PF00408"/>
    </source>
</evidence>
<evidence type="ECO:0000256" key="1">
    <source>
        <dbReference type="ARBA" id="ARBA00000558"/>
    </source>
</evidence>
<evidence type="ECO:0000256" key="17">
    <source>
        <dbReference type="PIRSR" id="PIRSR016408-3"/>
    </source>
</evidence>
<keyword evidence="7 14" id="KW-0460">Magnesium</keyword>
<dbReference type="InterPro" id="IPR005843">
    <property type="entry name" value="A-D-PHexomutase_C"/>
</dbReference>
<dbReference type="Gene3D" id="3.40.120.10">
    <property type="entry name" value="Alpha-D-Glucose-1,6-Bisphosphate, subunit A, domain 3"/>
    <property type="match status" value="2"/>
</dbReference>
<dbReference type="InterPro" id="IPR016066">
    <property type="entry name" value="A-D-PHexomutase_CS"/>
</dbReference>
<evidence type="ECO:0000256" key="13">
    <source>
        <dbReference type="ARBA" id="ARBA00059527"/>
    </source>
</evidence>
<dbReference type="PROSITE" id="PS00710">
    <property type="entry name" value="PGM_PMM"/>
    <property type="match status" value="1"/>
</dbReference>
<keyword evidence="5" id="KW-0597">Phosphoprotein</keyword>
<dbReference type="Pfam" id="PF21404">
    <property type="entry name" value="AMG1_III"/>
    <property type="match status" value="1"/>
</dbReference>
<dbReference type="AlphaFoldDB" id="A0A6M2DJM3"/>
<evidence type="ECO:0000256" key="5">
    <source>
        <dbReference type="ARBA" id="ARBA00022553"/>
    </source>
</evidence>
<evidence type="ECO:0000313" key="22">
    <source>
        <dbReference type="EMBL" id="NOV46519.1"/>
    </source>
</evidence>
<dbReference type="InterPro" id="IPR049023">
    <property type="entry name" value="AMG1_II"/>
</dbReference>
<comment type="cofactor">
    <cofactor evidence="14 17">
        <name>Mg(2+)</name>
        <dbReference type="ChEBI" id="CHEBI:18420"/>
    </cofactor>
    <text evidence="14 17">Binds 1 Mg(2+) ion per subunit.</text>
</comment>
<feature type="binding site" evidence="16">
    <location>
        <begin position="501"/>
        <end position="505"/>
    </location>
    <ligand>
        <name>substrate</name>
    </ligand>
</feature>
<protein>
    <recommendedName>
        <fullName evidence="4 14">Phosphoacetylglucosamine mutase</fullName>
        <shortName evidence="14">PAGM</shortName>
        <ecNumber evidence="4 14">5.4.2.3</ecNumber>
    </recommendedName>
    <alternativeName>
        <fullName evidence="12 14">Acetylglucosamine phosphomutase</fullName>
    </alternativeName>
    <alternativeName>
        <fullName evidence="11 14">N-acetylglucosamine-phosphate mutase</fullName>
    </alternativeName>
</protein>
<dbReference type="PANTHER" id="PTHR45955">
    <property type="entry name" value="PHOSPHOACETYLGLUCOSAMINE MUTASE"/>
    <property type="match status" value="1"/>
</dbReference>
<dbReference type="InterPro" id="IPR016657">
    <property type="entry name" value="PAGM"/>
</dbReference>
<dbReference type="SUPFAM" id="SSF53738">
    <property type="entry name" value="Phosphoglucomutase, first 3 domains"/>
    <property type="match status" value="3"/>
</dbReference>